<proteinExistence type="predicted"/>
<gene>
    <name evidence="2" type="ORF">EZ437_21390</name>
</gene>
<dbReference type="NCBIfam" id="TIGR03696">
    <property type="entry name" value="Rhs_assc_core"/>
    <property type="match status" value="1"/>
</dbReference>
<dbReference type="OrthoDB" id="1191296at2"/>
<evidence type="ECO:0000259" key="1">
    <source>
        <dbReference type="Pfam" id="PF20041"/>
    </source>
</evidence>
<dbReference type="Proteomes" id="UP000293347">
    <property type="component" value="Unassembled WGS sequence"/>
</dbReference>
<feature type="domain" description="DUF6443" evidence="1">
    <location>
        <begin position="38"/>
        <end position="183"/>
    </location>
</feature>
<dbReference type="InterPro" id="IPR045619">
    <property type="entry name" value="DUF6443"/>
</dbReference>
<dbReference type="Pfam" id="PF20041">
    <property type="entry name" value="DUF6443"/>
    <property type="match status" value="1"/>
</dbReference>
<evidence type="ECO:0000313" key="3">
    <source>
        <dbReference type="Proteomes" id="UP000293347"/>
    </source>
</evidence>
<accession>A0A4R0ND38</accession>
<organism evidence="2 3">
    <name type="scientific">Pedobacter psychroterrae</name>
    <dbReference type="NCBI Taxonomy" id="2530453"/>
    <lineage>
        <taxon>Bacteria</taxon>
        <taxon>Pseudomonadati</taxon>
        <taxon>Bacteroidota</taxon>
        <taxon>Sphingobacteriia</taxon>
        <taxon>Sphingobacteriales</taxon>
        <taxon>Sphingobacteriaceae</taxon>
        <taxon>Pedobacter</taxon>
    </lineage>
</organism>
<evidence type="ECO:0000313" key="2">
    <source>
        <dbReference type="EMBL" id="TCC96384.1"/>
    </source>
</evidence>
<sequence length="1118" mass="124997">MKLNQLTNINKVWLMLLLGLGVYTDLLAQSSGQNYVQTRTPRRAITTDAKLDALTLNKDSVQVVIQYLDGLGRPVQTVGVRSSPLGKDLIQPISYDEYGREAVRYLPYVASTATGAYQTTPFASQQSFYNPAGTPSTVTQLPSGVAHIVTPFSQTIFDGSPLNRTVDQGAEGDAWQPYSATSHTVKVAYSLNNNITWVTDQTSSKQVVFYTATILADQSRTLVRNGYYANNELSVTITKDENWVSGRAGTSEEYKDKEGRIVLKRLYNLKAGTTEVLSTYYVYDDFNNLAFVLTPGANPDLASGQPDQTALDNFCYQYRYDGKSRLVEKKLPHKGWDFIVYNKLDQAILTQDAVQRTVNQWLFTKYDVFGRIIITGMTTNSGSRATLQTTANSASVFWEIRDNSNASATGTGYTNGTIPLSALTYYTINYYDNYDFYDNTFGQPNGTSQVTSPGTRSLQTGSRVNVLGTSTMLLTVLYYDKEGRLVRSNSRNHLAGTDVVDNTYSFTSELTTATRTHTVSSVVTTIANRYAYDHMGRRKTSKIGVNGVAQIVLSKLDYNEIGQLSKKSLHSTDSLNYLQNTRYEYNARGWLKKNISNEFNMTLGYDTLSNPQYNGNIVTQQWGSNLANKFLYTYDKMNRLTNGTSTGIVMSEVIDYDVMGNINTFSRDGGAARLYVYTGNRLNHVEWVTNSYFYDGNGNATTDGRNGTTLSYNYLNLLATVTKATPALSITYTYDANGRKLKKVNNTTATTRQYIDGIEYNGSTIDFIHTEEGIARNTSGVYSYEYHLRDHLGNVRYTFNKNATTGLLTKLQEDNYYPFGKQKSVVTGLNKYLYNSKELQTELGQLDYGARFYDPEIARFITVDPLSEISRRNSIYSYALNNPIRFIDVDGMFAASPIYDPMGNFLGTDDEGLKGRAIVMNSKDFSQGMSHEEAKSKSTYERGDADYGFANEKAALKYANHYVNLKNRPDYDGFVTISEGIDWAKQHPGALNNPTPDNALYLDASKLDFGNLSAGDLAEGVKGNINLFNFVDFTNSKSRATTYALGNTQMKLLNAKTGAVKLYSDGYDWDYHDRNYVESARPPSSTRDRLIWGERKRAGLNDSHGFNVYMYGIGNLRK</sequence>
<dbReference type="Gene3D" id="2.180.10.10">
    <property type="entry name" value="RHS repeat-associated core"/>
    <property type="match status" value="1"/>
</dbReference>
<reference evidence="2 3" key="1">
    <citation type="submission" date="2019-02" db="EMBL/GenBank/DDBJ databases">
        <title>Pedobacter sp. RP-1-14 sp. nov., isolated from Arctic soil.</title>
        <authorList>
            <person name="Dahal R.H."/>
        </authorList>
    </citation>
    <scope>NUCLEOTIDE SEQUENCE [LARGE SCALE GENOMIC DNA]</scope>
    <source>
        <strain evidence="2 3">RP-1-14</strain>
    </source>
</reference>
<dbReference type="EMBL" id="SJSL01000013">
    <property type="protein sequence ID" value="TCC96384.1"/>
    <property type="molecule type" value="Genomic_DNA"/>
</dbReference>
<protein>
    <submittedName>
        <fullName evidence="2">RHS repeat-associated core domain-containing protein</fullName>
    </submittedName>
</protein>
<dbReference type="InterPro" id="IPR050708">
    <property type="entry name" value="T6SS_VgrG/RHS"/>
</dbReference>
<dbReference type="RefSeq" id="WP_131598175.1">
    <property type="nucleotide sequence ID" value="NZ_SJSL01000013.1"/>
</dbReference>
<keyword evidence="3" id="KW-1185">Reference proteome</keyword>
<comment type="caution">
    <text evidence="2">The sequence shown here is derived from an EMBL/GenBank/DDBJ whole genome shotgun (WGS) entry which is preliminary data.</text>
</comment>
<dbReference type="AlphaFoldDB" id="A0A4R0ND38"/>
<dbReference type="InterPro" id="IPR022385">
    <property type="entry name" value="Rhs_assc_core"/>
</dbReference>
<dbReference type="PANTHER" id="PTHR32305:SF15">
    <property type="entry name" value="PROTEIN RHSA-RELATED"/>
    <property type="match status" value="1"/>
</dbReference>
<dbReference type="PANTHER" id="PTHR32305">
    <property type="match status" value="1"/>
</dbReference>
<name>A0A4R0ND38_9SPHI</name>